<dbReference type="PANTHER" id="PTHR30153">
    <property type="entry name" value="REPLICATIVE DNA HELICASE DNAB"/>
    <property type="match status" value="1"/>
</dbReference>
<evidence type="ECO:0000256" key="6">
    <source>
        <dbReference type="ARBA" id="ARBA00022840"/>
    </source>
</evidence>
<dbReference type="InterPro" id="IPR027417">
    <property type="entry name" value="P-loop_NTPase"/>
</dbReference>
<evidence type="ECO:0000256" key="8">
    <source>
        <dbReference type="ARBA" id="ARBA00023235"/>
    </source>
</evidence>
<dbReference type="SUPFAM" id="SSF52540">
    <property type="entry name" value="P-loop containing nucleoside triphosphate hydrolases"/>
    <property type="match status" value="1"/>
</dbReference>
<dbReference type="Gene3D" id="1.10.860.10">
    <property type="entry name" value="DNAb Helicase, Chain A"/>
    <property type="match status" value="1"/>
</dbReference>
<evidence type="ECO:0000256" key="1">
    <source>
        <dbReference type="ARBA" id="ARBA00008428"/>
    </source>
</evidence>
<accession>A0A0F9R8M8</accession>
<keyword evidence="2" id="KW-0235">DNA replication</keyword>
<keyword evidence="4" id="KW-0378">Hydrolase</keyword>
<dbReference type="InterPro" id="IPR036185">
    <property type="entry name" value="DNA_heli_DnaB-like_N_sf"/>
</dbReference>
<dbReference type="GO" id="GO:0016787">
    <property type="term" value="F:hydrolase activity"/>
    <property type="evidence" value="ECO:0007669"/>
    <property type="project" value="UniProtKB-KW"/>
</dbReference>
<dbReference type="InterPro" id="IPR007694">
    <property type="entry name" value="DNA_helicase_DnaB-like_C"/>
</dbReference>
<evidence type="ECO:0000256" key="2">
    <source>
        <dbReference type="ARBA" id="ARBA00022705"/>
    </source>
</evidence>
<dbReference type="GO" id="GO:0003677">
    <property type="term" value="F:DNA binding"/>
    <property type="evidence" value="ECO:0007669"/>
    <property type="project" value="UniProtKB-KW"/>
</dbReference>
<dbReference type="SUPFAM" id="SSF48024">
    <property type="entry name" value="N-terminal domain of DnaB helicase"/>
    <property type="match status" value="1"/>
</dbReference>
<feature type="region of interest" description="Disordered" evidence="11">
    <location>
        <begin position="439"/>
        <end position="463"/>
    </location>
</feature>
<dbReference type="EC" id="5.6.2.3" evidence="9"/>
<feature type="compositionally biased region" description="Basic and acidic residues" evidence="11">
    <location>
        <begin position="447"/>
        <end position="463"/>
    </location>
</feature>
<evidence type="ECO:0000256" key="11">
    <source>
        <dbReference type="SAM" id="MobiDB-lite"/>
    </source>
</evidence>
<dbReference type="InterPro" id="IPR007693">
    <property type="entry name" value="DNA_helicase_DnaB-like_N"/>
</dbReference>
<dbReference type="PROSITE" id="PS51199">
    <property type="entry name" value="SF4_HELICASE"/>
    <property type="match status" value="1"/>
</dbReference>
<evidence type="ECO:0000256" key="3">
    <source>
        <dbReference type="ARBA" id="ARBA00022741"/>
    </source>
</evidence>
<dbReference type="Pfam" id="PF00772">
    <property type="entry name" value="DnaB"/>
    <property type="match status" value="1"/>
</dbReference>
<dbReference type="GO" id="GO:0043139">
    <property type="term" value="F:5'-3' DNA helicase activity"/>
    <property type="evidence" value="ECO:0007669"/>
    <property type="project" value="UniProtKB-EC"/>
</dbReference>
<sequence>MENKDHFNHETERIVLSIIIREFSRINSLLEAISYPMFASAIHQEIWKNLVSVLETGMEPRPEVFIQFLTSKDQLEVCGGESYILMLAGRNDKAEDIDFFIGNLTDAYKVRVLSIMASSEIPAGIATTGDISALVSRIRDTLEKLETSGVGRTVVRIGDILKDVYDDIWERVANPGLAGIDTGFESVNALTSGYMPGDIWIIGARPSMGKSTFLITTLLSLAKRGIPTLMISREMGAEVMVERILSAETGIKFSDIRFGTVKEKDKFILKEKFEEIKKIPLFMDTNFYGDINYVSGIIRKFVRLNGVKVVAIDYIQLLVERDKDQTAELGKVSRALKLLAEDLKITILVASQLNRLLEMREDKRPILSDLRQSGNLEEDADVVFGMFREYMYVTDPTLIDRLEFNCLKQRNGRIGLLKLKFNGDIISITDPKNSSNYLGGLSNAKQAKKEGDQLGEPSERLVE</sequence>
<comment type="similarity">
    <text evidence="1">Belongs to the helicase family. DnaB subfamily.</text>
</comment>
<evidence type="ECO:0000259" key="12">
    <source>
        <dbReference type="PROSITE" id="PS51199"/>
    </source>
</evidence>
<evidence type="ECO:0000256" key="4">
    <source>
        <dbReference type="ARBA" id="ARBA00022801"/>
    </source>
</evidence>
<comment type="catalytic activity">
    <reaction evidence="10">
        <text>ATP + H2O = ADP + phosphate + H(+)</text>
        <dbReference type="Rhea" id="RHEA:13065"/>
        <dbReference type="ChEBI" id="CHEBI:15377"/>
        <dbReference type="ChEBI" id="CHEBI:15378"/>
        <dbReference type="ChEBI" id="CHEBI:30616"/>
        <dbReference type="ChEBI" id="CHEBI:43474"/>
        <dbReference type="ChEBI" id="CHEBI:456216"/>
        <dbReference type="EC" id="5.6.2.3"/>
    </reaction>
</comment>
<keyword evidence="5" id="KW-0347">Helicase</keyword>
<dbReference type="PANTHER" id="PTHR30153:SF2">
    <property type="entry name" value="REPLICATIVE DNA HELICASE"/>
    <property type="match status" value="1"/>
</dbReference>
<protein>
    <recommendedName>
        <fullName evidence="9">DNA 5'-3' helicase</fullName>
        <ecNumber evidence="9">5.6.2.3</ecNumber>
    </recommendedName>
</protein>
<name>A0A0F9R8M8_9ZZZZ</name>
<proteinExistence type="inferred from homology"/>
<dbReference type="GO" id="GO:0006260">
    <property type="term" value="P:DNA replication"/>
    <property type="evidence" value="ECO:0007669"/>
    <property type="project" value="UniProtKB-KW"/>
</dbReference>
<reference evidence="13" key="1">
    <citation type="journal article" date="2015" name="Nature">
        <title>Complex archaea that bridge the gap between prokaryotes and eukaryotes.</title>
        <authorList>
            <person name="Spang A."/>
            <person name="Saw J.H."/>
            <person name="Jorgensen S.L."/>
            <person name="Zaremba-Niedzwiedzka K."/>
            <person name="Martijn J."/>
            <person name="Lind A.E."/>
            <person name="van Eijk R."/>
            <person name="Schleper C."/>
            <person name="Guy L."/>
            <person name="Ettema T.J."/>
        </authorList>
    </citation>
    <scope>NUCLEOTIDE SEQUENCE</scope>
</reference>
<keyword evidence="8" id="KW-0413">Isomerase</keyword>
<dbReference type="Pfam" id="PF03796">
    <property type="entry name" value="DnaB_C"/>
    <property type="match status" value="1"/>
</dbReference>
<dbReference type="InterPro" id="IPR016136">
    <property type="entry name" value="DNA_helicase_N/primase_C"/>
</dbReference>
<comment type="caution">
    <text evidence="13">The sequence shown here is derived from an EMBL/GenBank/DDBJ whole genome shotgun (WGS) entry which is preliminary data.</text>
</comment>
<keyword evidence="7" id="KW-0238">DNA-binding</keyword>
<keyword evidence="6" id="KW-0067">ATP-binding</keyword>
<evidence type="ECO:0000256" key="9">
    <source>
        <dbReference type="ARBA" id="ARBA00044969"/>
    </source>
</evidence>
<feature type="domain" description="SF4 helicase" evidence="12">
    <location>
        <begin position="173"/>
        <end position="435"/>
    </location>
</feature>
<dbReference type="GO" id="GO:0005524">
    <property type="term" value="F:ATP binding"/>
    <property type="evidence" value="ECO:0007669"/>
    <property type="project" value="UniProtKB-KW"/>
</dbReference>
<organism evidence="13">
    <name type="scientific">marine sediment metagenome</name>
    <dbReference type="NCBI Taxonomy" id="412755"/>
    <lineage>
        <taxon>unclassified sequences</taxon>
        <taxon>metagenomes</taxon>
        <taxon>ecological metagenomes</taxon>
    </lineage>
</organism>
<dbReference type="GO" id="GO:0005829">
    <property type="term" value="C:cytosol"/>
    <property type="evidence" value="ECO:0007669"/>
    <property type="project" value="TreeGrafter"/>
</dbReference>
<dbReference type="EMBL" id="LAZR01001371">
    <property type="protein sequence ID" value="KKN45707.1"/>
    <property type="molecule type" value="Genomic_DNA"/>
</dbReference>
<gene>
    <name evidence="13" type="ORF">LCGC14_0680250</name>
</gene>
<evidence type="ECO:0000256" key="7">
    <source>
        <dbReference type="ARBA" id="ARBA00023125"/>
    </source>
</evidence>
<keyword evidence="3" id="KW-0547">Nucleotide-binding</keyword>
<evidence type="ECO:0000313" key="13">
    <source>
        <dbReference type="EMBL" id="KKN45707.1"/>
    </source>
</evidence>
<dbReference type="Gene3D" id="3.40.50.300">
    <property type="entry name" value="P-loop containing nucleotide triphosphate hydrolases"/>
    <property type="match status" value="1"/>
</dbReference>
<dbReference type="AlphaFoldDB" id="A0A0F9R8M8"/>
<evidence type="ECO:0000256" key="5">
    <source>
        <dbReference type="ARBA" id="ARBA00022806"/>
    </source>
</evidence>
<evidence type="ECO:0000256" key="10">
    <source>
        <dbReference type="ARBA" id="ARBA00048954"/>
    </source>
</evidence>